<dbReference type="AlphaFoldDB" id="A0A1X7KXZ3"/>
<evidence type="ECO:0000259" key="2">
    <source>
        <dbReference type="Pfam" id="PF00535"/>
    </source>
</evidence>
<dbReference type="GO" id="GO:0016740">
    <property type="term" value="F:transferase activity"/>
    <property type="evidence" value="ECO:0007669"/>
    <property type="project" value="UniProtKB-KW"/>
</dbReference>
<proteinExistence type="predicted"/>
<keyword evidence="4" id="KW-1185">Reference proteome</keyword>
<reference evidence="4" key="1">
    <citation type="submission" date="2017-04" db="EMBL/GenBank/DDBJ databases">
        <authorList>
            <person name="Varghese N."/>
            <person name="Submissions S."/>
        </authorList>
    </citation>
    <scope>NUCLEOTIDE SEQUENCE [LARGE SCALE GENOMIC DNA]</scope>
    <source>
        <strain evidence="4">LMG 29540</strain>
    </source>
</reference>
<dbReference type="InterPro" id="IPR001173">
    <property type="entry name" value="Glyco_trans_2-like"/>
</dbReference>
<evidence type="ECO:0000313" key="3">
    <source>
        <dbReference type="EMBL" id="SMG46451.1"/>
    </source>
</evidence>
<dbReference type="SUPFAM" id="SSF53448">
    <property type="entry name" value="Nucleotide-diphospho-sugar transferases"/>
    <property type="match status" value="1"/>
</dbReference>
<name>A0A1X7KXZ3_9BURK</name>
<dbReference type="STRING" id="1515439.SAMN06265784_104562"/>
<dbReference type="Proteomes" id="UP000193228">
    <property type="component" value="Unassembled WGS sequence"/>
</dbReference>
<feature type="domain" description="Glycosyltransferase 2-like" evidence="2">
    <location>
        <begin position="35"/>
        <end position="142"/>
    </location>
</feature>
<protein>
    <submittedName>
        <fullName evidence="3">Glycosyltransferase involved in cell wall bisynthesis</fullName>
    </submittedName>
</protein>
<organism evidence="3 4">
    <name type="scientific">Paraburkholderia susongensis</name>
    <dbReference type="NCBI Taxonomy" id="1515439"/>
    <lineage>
        <taxon>Bacteria</taxon>
        <taxon>Pseudomonadati</taxon>
        <taxon>Pseudomonadota</taxon>
        <taxon>Betaproteobacteria</taxon>
        <taxon>Burkholderiales</taxon>
        <taxon>Burkholderiaceae</taxon>
        <taxon>Paraburkholderia</taxon>
    </lineage>
</organism>
<evidence type="ECO:0000313" key="4">
    <source>
        <dbReference type="Proteomes" id="UP000193228"/>
    </source>
</evidence>
<dbReference type="PANTHER" id="PTHR43685">
    <property type="entry name" value="GLYCOSYLTRANSFERASE"/>
    <property type="match status" value="1"/>
</dbReference>
<accession>A0A1X7KXZ3</accession>
<dbReference type="EMBL" id="FXAT01000004">
    <property type="protein sequence ID" value="SMG46451.1"/>
    <property type="molecule type" value="Genomic_DNA"/>
</dbReference>
<dbReference type="OrthoDB" id="9802649at2"/>
<dbReference type="InterPro" id="IPR050834">
    <property type="entry name" value="Glycosyltransf_2"/>
</dbReference>
<dbReference type="Pfam" id="PF00535">
    <property type="entry name" value="Glycos_transf_2"/>
    <property type="match status" value="1"/>
</dbReference>
<sequence length="354" mass="38704">MTDSQPPATSSASDTSATAATPATSAASTGRPLASMLVIAYNQAQQIGDAVRCALAQTYEPLEIIVSDDASSDATFAAIEAALAGYSGPHRVIARRNTVNQGISAHLSQLAQMAHGELLFVAAGDDMSAPERCARVVDCWLAHERRPDLIATDLADMDEAGHVHERVSPTELDGYRSFDDWLGRRPWLIGAAHTWSRRLFERFGPMLPGAAAEDQIMVLRAILSGGAISLREPLVRYRRGGLSRKRRYKSVDELIARMRQSNRHGLAELAQLQRDADIAGLGERMRAAMAPKLAREQFIRAMFEARSLGERIALLARSTGVKRGLRIRMFLYASCPAVYAPGIWLKRVVRGERG</sequence>
<keyword evidence="3" id="KW-0808">Transferase</keyword>
<gene>
    <name evidence="3" type="ORF">SAMN06265784_104562</name>
</gene>
<evidence type="ECO:0000256" key="1">
    <source>
        <dbReference type="SAM" id="MobiDB-lite"/>
    </source>
</evidence>
<dbReference type="InterPro" id="IPR029044">
    <property type="entry name" value="Nucleotide-diphossugar_trans"/>
</dbReference>
<dbReference type="Gene3D" id="3.90.550.10">
    <property type="entry name" value="Spore Coat Polysaccharide Biosynthesis Protein SpsA, Chain A"/>
    <property type="match status" value="1"/>
</dbReference>
<feature type="region of interest" description="Disordered" evidence="1">
    <location>
        <begin position="1"/>
        <end position="25"/>
    </location>
</feature>
<dbReference type="CDD" id="cd00761">
    <property type="entry name" value="Glyco_tranf_GTA_type"/>
    <property type="match status" value="1"/>
</dbReference>
<dbReference type="PANTHER" id="PTHR43685:SF11">
    <property type="entry name" value="GLYCOSYLTRANSFERASE TAGX-RELATED"/>
    <property type="match status" value="1"/>
</dbReference>